<dbReference type="Proteomes" id="UP000240493">
    <property type="component" value="Unassembled WGS sequence"/>
</dbReference>
<dbReference type="EMBL" id="KZ679260">
    <property type="protein sequence ID" value="PTB41938.1"/>
    <property type="molecule type" value="Genomic_DNA"/>
</dbReference>
<gene>
    <name evidence="1" type="ORF">M441DRAFT_45670</name>
</gene>
<evidence type="ECO:0000313" key="2">
    <source>
        <dbReference type="Proteomes" id="UP000240493"/>
    </source>
</evidence>
<keyword evidence="2" id="KW-1185">Reference proteome</keyword>
<dbReference type="AlphaFoldDB" id="A0A2T3ZAU3"/>
<protein>
    <submittedName>
        <fullName evidence="1">Uncharacterized protein</fullName>
    </submittedName>
</protein>
<proteinExistence type="predicted"/>
<sequence length="146" mass="17004">MHTFYQLRLQQQLCRLLLIFLVSFIDSIIKRDQAFALNLASPSAPSLGLAPQPAPRLRLAQRLCSHKLFPTRPVWRLRDSHHIPFATLCEAHRDCSRLITLNRLSDTVQNAALAKSRRRRRTRRRANQELNQEAGAYRTAWMVMNF</sequence>
<dbReference type="OrthoDB" id="10564820at2759"/>
<accession>A0A2T3ZAU3</accession>
<evidence type="ECO:0000313" key="1">
    <source>
        <dbReference type="EMBL" id="PTB41938.1"/>
    </source>
</evidence>
<name>A0A2T3ZAU3_TRIA4</name>
<organism evidence="1 2">
    <name type="scientific">Trichoderma asperellum (strain ATCC 204424 / CBS 433.97 / NBRC 101777)</name>
    <dbReference type="NCBI Taxonomy" id="1042311"/>
    <lineage>
        <taxon>Eukaryota</taxon>
        <taxon>Fungi</taxon>
        <taxon>Dikarya</taxon>
        <taxon>Ascomycota</taxon>
        <taxon>Pezizomycotina</taxon>
        <taxon>Sordariomycetes</taxon>
        <taxon>Hypocreomycetidae</taxon>
        <taxon>Hypocreales</taxon>
        <taxon>Hypocreaceae</taxon>
        <taxon>Trichoderma</taxon>
    </lineage>
</organism>
<reference evidence="1 2" key="1">
    <citation type="submission" date="2016-07" db="EMBL/GenBank/DDBJ databases">
        <title>Multiple horizontal gene transfer events from other fungi enriched the ability of initially mycotrophic Trichoderma (Ascomycota) to feed on dead plant biomass.</title>
        <authorList>
            <consortium name="DOE Joint Genome Institute"/>
            <person name="Aerts A."/>
            <person name="Atanasova L."/>
            <person name="Chenthamara K."/>
            <person name="Zhang J."/>
            <person name="Grujic M."/>
            <person name="Henrissat B."/>
            <person name="Kuo A."/>
            <person name="Salamov A."/>
            <person name="Lipzen A."/>
            <person name="Labutti K."/>
            <person name="Barry K."/>
            <person name="Miao Y."/>
            <person name="Rahimi M.J."/>
            <person name="Shen Q."/>
            <person name="Grigoriev I.V."/>
            <person name="Kubicek C.P."/>
            <person name="Druzhinina I.S."/>
        </authorList>
    </citation>
    <scope>NUCLEOTIDE SEQUENCE [LARGE SCALE GENOMIC DNA]</scope>
    <source>
        <strain evidence="1 2">CBS 433.97</strain>
    </source>
</reference>